<comment type="caution">
    <text evidence="3">The sequence shown here is derived from an EMBL/GenBank/DDBJ whole genome shotgun (WGS) entry which is preliminary data.</text>
</comment>
<reference evidence="3 4" key="1">
    <citation type="submission" date="2019-02" db="EMBL/GenBank/DDBJ databases">
        <title>Draft genome sequences of novel Actinobacteria.</title>
        <authorList>
            <person name="Sahin N."/>
            <person name="Ay H."/>
            <person name="Saygin H."/>
        </authorList>
    </citation>
    <scope>NUCLEOTIDE SEQUENCE [LARGE SCALE GENOMIC DNA]</scope>
    <source>
        <strain evidence="3 4">16K104</strain>
    </source>
</reference>
<gene>
    <name evidence="3" type="ORF">E1218_22795</name>
</gene>
<name>A0A4R4WR12_9ACTN</name>
<evidence type="ECO:0000256" key="1">
    <source>
        <dbReference type="SAM" id="MobiDB-lite"/>
    </source>
</evidence>
<sequence length="185" mass="20411">MPADVVDLIMQDHREVERLFDELKDSPEKRPNLLPVLTTLLTAHSRAEEAEVYPVAAAEAGEKEEVSHSQQEHIEADQLLAKLASTDPTSAEFDTVLQNLVDAVAHHVEEEETKVLPGMRSNLSDERLAQLGEAFVASRKQHLGEQPGDMTRDQLARQASNADISGASGLDKDALKKKVEKEAER</sequence>
<dbReference type="Proteomes" id="UP000295172">
    <property type="component" value="Unassembled WGS sequence"/>
</dbReference>
<organism evidence="3 4">
    <name type="scientific">Kribbella turkmenica</name>
    <dbReference type="NCBI Taxonomy" id="2530375"/>
    <lineage>
        <taxon>Bacteria</taxon>
        <taxon>Bacillati</taxon>
        <taxon>Actinomycetota</taxon>
        <taxon>Actinomycetes</taxon>
        <taxon>Propionibacteriales</taxon>
        <taxon>Kribbellaceae</taxon>
        <taxon>Kribbella</taxon>
    </lineage>
</organism>
<evidence type="ECO:0000313" key="4">
    <source>
        <dbReference type="Proteomes" id="UP000295172"/>
    </source>
</evidence>
<feature type="region of interest" description="Disordered" evidence="1">
    <location>
        <begin position="138"/>
        <end position="185"/>
    </location>
</feature>
<evidence type="ECO:0000313" key="3">
    <source>
        <dbReference type="EMBL" id="TDD20143.1"/>
    </source>
</evidence>
<feature type="compositionally biased region" description="Basic and acidic residues" evidence="1">
    <location>
        <begin position="170"/>
        <end position="185"/>
    </location>
</feature>
<keyword evidence="4" id="KW-1185">Reference proteome</keyword>
<dbReference type="PANTHER" id="PTHR35585">
    <property type="entry name" value="HHE DOMAIN PROTEIN (AFU_ORTHOLOGUE AFUA_4G00730)"/>
    <property type="match status" value="1"/>
</dbReference>
<dbReference type="InterPro" id="IPR012312">
    <property type="entry name" value="Hemerythrin-like"/>
</dbReference>
<proteinExistence type="predicted"/>
<evidence type="ECO:0000259" key="2">
    <source>
        <dbReference type="Pfam" id="PF01814"/>
    </source>
</evidence>
<dbReference type="AlphaFoldDB" id="A0A4R4WR12"/>
<dbReference type="PANTHER" id="PTHR35585:SF1">
    <property type="entry name" value="HHE DOMAIN PROTEIN (AFU_ORTHOLOGUE AFUA_4G00730)"/>
    <property type="match status" value="1"/>
</dbReference>
<protein>
    <submittedName>
        <fullName evidence="3">Hemerythrin domain-containing protein</fullName>
    </submittedName>
</protein>
<feature type="domain" description="Hemerythrin-like" evidence="2">
    <location>
        <begin position="5"/>
        <end position="117"/>
    </location>
</feature>
<dbReference type="Pfam" id="PF01814">
    <property type="entry name" value="Hemerythrin"/>
    <property type="match status" value="1"/>
</dbReference>
<accession>A0A4R4WR12</accession>
<dbReference type="OrthoDB" id="5183396at2"/>
<dbReference type="RefSeq" id="WP_132323392.1">
    <property type="nucleotide sequence ID" value="NZ_SMKR01000106.1"/>
</dbReference>
<dbReference type="EMBL" id="SMKR01000106">
    <property type="protein sequence ID" value="TDD20143.1"/>
    <property type="molecule type" value="Genomic_DNA"/>
</dbReference>
<dbReference type="Gene3D" id="1.20.120.520">
    <property type="entry name" value="nmb1532 protein domain like"/>
    <property type="match status" value="1"/>
</dbReference>